<dbReference type="PANTHER" id="PTHR32089">
    <property type="entry name" value="METHYL-ACCEPTING CHEMOTAXIS PROTEIN MCPB"/>
    <property type="match status" value="1"/>
</dbReference>
<proteinExistence type="inferred from homology"/>
<dbReference type="SMART" id="SM00304">
    <property type="entry name" value="HAMP"/>
    <property type="match status" value="1"/>
</dbReference>
<keyword evidence="5" id="KW-1133">Transmembrane helix</keyword>
<evidence type="ECO:0000259" key="6">
    <source>
        <dbReference type="PROSITE" id="PS50111"/>
    </source>
</evidence>
<dbReference type="RefSeq" id="WP_138481801.1">
    <property type="nucleotide sequence ID" value="NZ_PPSW01000017.1"/>
</dbReference>
<evidence type="ECO:0000256" key="5">
    <source>
        <dbReference type="SAM" id="Phobius"/>
    </source>
</evidence>
<keyword evidence="5" id="KW-0812">Transmembrane</keyword>
<evidence type="ECO:0000313" key="8">
    <source>
        <dbReference type="EMBL" id="TLX46756.1"/>
    </source>
</evidence>
<dbReference type="Proteomes" id="UP000309186">
    <property type="component" value="Unassembled WGS sequence"/>
</dbReference>
<dbReference type="PROSITE" id="PS50885">
    <property type="entry name" value="HAMP"/>
    <property type="match status" value="1"/>
</dbReference>
<keyword evidence="2 4" id="KW-0807">Transducer</keyword>
<dbReference type="InterPro" id="IPR024478">
    <property type="entry name" value="HlyB_4HB_MCP"/>
</dbReference>
<dbReference type="Gene3D" id="1.10.287.950">
    <property type="entry name" value="Methyl-accepting chemotaxis protein"/>
    <property type="match status" value="1"/>
</dbReference>
<feature type="transmembrane region" description="Helical" evidence="5">
    <location>
        <begin position="12"/>
        <end position="30"/>
    </location>
</feature>
<dbReference type="PANTHER" id="PTHR32089:SF112">
    <property type="entry name" value="LYSOZYME-LIKE PROTEIN-RELATED"/>
    <property type="match status" value="1"/>
</dbReference>
<dbReference type="AlphaFoldDB" id="A0A5R9Q2I1"/>
<feature type="domain" description="HAMP" evidence="7">
    <location>
        <begin position="211"/>
        <end position="264"/>
    </location>
</feature>
<evidence type="ECO:0000256" key="4">
    <source>
        <dbReference type="PROSITE-ProRule" id="PRU00284"/>
    </source>
</evidence>
<dbReference type="GO" id="GO:0016020">
    <property type="term" value="C:membrane"/>
    <property type="evidence" value="ECO:0007669"/>
    <property type="project" value="UniProtKB-SubCell"/>
</dbReference>
<dbReference type="GO" id="GO:0007165">
    <property type="term" value="P:signal transduction"/>
    <property type="evidence" value="ECO:0007669"/>
    <property type="project" value="UniProtKB-KW"/>
</dbReference>
<dbReference type="SUPFAM" id="SSF58104">
    <property type="entry name" value="Methyl-accepting chemotaxis protein (MCP) signaling domain"/>
    <property type="match status" value="1"/>
</dbReference>
<dbReference type="SMART" id="SM00283">
    <property type="entry name" value="MA"/>
    <property type="match status" value="1"/>
</dbReference>
<dbReference type="CDD" id="cd06225">
    <property type="entry name" value="HAMP"/>
    <property type="match status" value="1"/>
</dbReference>
<protein>
    <submittedName>
        <fullName evidence="8">Methyl-accepting chemotaxis protein</fullName>
    </submittedName>
</protein>
<dbReference type="InterPro" id="IPR003660">
    <property type="entry name" value="HAMP_dom"/>
</dbReference>
<sequence>MINTLTVQSRLILLACMPIILFIGATIFTLKEVKIIVHDLDELYDLRVIPMQEIKVVSDDYAVIIVDTFHKLRGEVVTKEQAIADILKAQEVARKNWQLYLKNVTGAEEKKLISLAEQRRGEVDHLIEQYLSEIRNNTFSSKDYSLFIKKLYSTFDPLSESFNDLINYQVKQAQLLKIEGDNEAEKVEFSLIALSVVIVFAMLSVGFLIYQSINAPLTKMAQTIEQVVRDTDLTLRVEESGNDEFSKIATDFNMMMDKFHAMLNQISSAIESLSGLSGQVAKSGEQMASSALEQEQQTAMIAQAITEMSSAIAEVSESASRTATHAEDAENLSIEGQKTIEESIGAIHELAELVVNNAQLINELNNQTTEINQVVMMIQGVAEQTNLLALNAAIEAARAGDSGRGFAVVADEVRTLAHNTQKATENIKEMISKLQTQANHAVSAMSDAENRASKSVEMAEHSSLKIQAISSSVSEIASMNIQVSTATEEQTSVTSEMSNSIEVFNLSINEISMSAQNNSVSGEELSDMAEQLKQEIKQFKV</sequence>
<evidence type="ECO:0000256" key="1">
    <source>
        <dbReference type="ARBA" id="ARBA00004370"/>
    </source>
</evidence>
<dbReference type="Pfam" id="PF00672">
    <property type="entry name" value="HAMP"/>
    <property type="match status" value="1"/>
</dbReference>
<dbReference type="GO" id="GO:0006935">
    <property type="term" value="P:chemotaxis"/>
    <property type="evidence" value="ECO:0007669"/>
    <property type="project" value="UniProtKB-ARBA"/>
</dbReference>
<dbReference type="PROSITE" id="PS50111">
    <property type="entry name" value="CHEMOTAXIS_TRANSDUC_2"/>
    <property type="match status" value="1"/>
</dbReference>
<accession>A0A5R9Q2I1</accession>
<dbReference type="EMBL" id="PPSW01000017">
    <property type="protein sequence ID" value="TLX46756.1"/>
    <property type="molecule type" value="Genomic_DNA"/>
</dbReference>
<dbReference type="Pfam" id="PF12729">
    <property type="entry name" value="4HB_MCP_1"/>
    <property type="match status" value="1"/>
</dbReference>
<feature type="transmembrane region" description="Helical" evidence="5">
    <location>
        <begin position="189"/>
        <end position="210"/>
    </location>
</feature>
<evidence type="ECO:0000259" key="7">
    <source>
        <dbReference type="PROSITE" id="PS50885"/>
    </source>
</evidence>
<organism evidence="8 9">
    <name type="scientific">Pseudoalteromonas phenolica</name>
    <dbReference type="NCBI Taxonomy" id="161398"/>
    <lineage>
        <taxon>Bacteria</taxon>
        <taxon>Pseudomonadati</taxon>
        <taxon>Pseudomonadota</taxon>
        <taxon>Gammaproteobacteria</taxon>
        <taxon>Alteromonadales</taxon>
        <taxon>Pseudoalteromonadaceae</taxon>
        <taxon>Pseudoalteromonas</taxon>
    </lineage>
</organism>
<comment type="similarity">
    <text evidence="3">Belongs to the methyl-accepting chemotaxis (MCP) protein family.</text>
</comment>
<reference evidence="8 9" key="1">
    <citation type="submission" date="2018-01" db="EMBL/GenBank/DDBJ databases">
        <title>Co-occurrence of chitin degradation, pigmentation and bioactivity in marine Pseudoalteromonas.</title>
        <authorList>
            <person name="Paulsen S."/>
            <person name="Gram L."/>
            <person name="Machado H."/>
        </authorList>
    </citation>
    <scope>NUCLEOTIDE SEQUENCE [LARGE SCALE GENOMIC DNA]</scope>
    <source>
        <strain evidence="8 9">S3663</strain>
    </source>
</reference>
<comment type="caution">
    <text evidence="8">The sequence shown here is derived from an EMBL/GenBank/DDBJ whole genome shotgun (WGS) entry which is preliminary data.</text>
</comment>
<dbReference type="CDD" id="cd11386">
    <property type="entry name" value="MCP_signal"/>
    <property type="match status" value="1"/>
</dbReference>
<dbReference type="Pfam" id="PF00015">
    <property type="entry name" value="MCPsignal"/>
    <property type="match status" value="1"/>
</dbReference>
<comment type="subcellular location">
    <subcellularLocation>
        <location evidence="1">Membrane</location>
    </subcellularLocation>
</comment>
<dbReference type="OrthoDB" id="2489132at2"/>
<gene>
    <name evidence="8" type="ORF">C1E24_12175</name>
</gene>
<evidence type="ECO:0000313" key="9">
    <source>
        <dbReference type="Proteomes" id="UP000309186"/>
    </source>
</evidence>
<keyword evidence="5" id="KW-0472">Membrane</keyword>
<evidence type="ECO:0000256" key="3">
    <source>
        <dbReference type="ARBA" id="ARBA00029447"/>
    </source>
</evidence>
<name>A0A5R9Q2I1_9GAMM</name>
<dbReference type="FunFam" id="1.10.287.950:FF:000001">
    <property type="entry name" value="Methyl-accepting chemotaxis sensory transducer"/>
    <property type="match status" value="1"/>
</dbReference>
<feature type="domain" description="Methyl-accepting transducer" evidence="6">
    <location>
        <begin position="269"/>
        <end position="505"/>
    </location>
</feature>
<evidence type="ECO:0000256" key="2">
    <source>
        <dbReference type="ARBA" id="ARBA00023224"/>
    </source>
</evidence>
<dbReference type="InterPro" id="IPR004089">
    <property type="entry name" value="MCPsignal_dom"/>
</dbReference>